<proteinExistence type="predicted"/>
<accession>A0A9P5LC10</accession>
<reference evidence="2" key="1">
    <citation type="submission" date="2020-03" db="EMBL/GenBank/DDBJ databases">
        <title>Draft Genome Sequence of Cylindrodendrum hubeiense.</title>
        <authorList>
            <person name="Buettner E."/>
            <person name="Kellner H."/>
        </authorList>
    </citation>
    <scope>NUCLEOTIDE SEQUENCE</scope>
    <source>
        <strain evidence="2">IHI 201604</strain>
    </source>
</reference>
<feature type="region of interest" description="Disordered" evidence="1">
    <location>
        <begin position="208"/>
        <end position="231"/>
    </location>
</feature>
<dbReference type="Proteomes" id="UP000722485">
    <property type="component" value="Unassembled WGS sequence"/>
</dbReference>
<feature type="compositionally biased region" description="Polar residues" evidence="1">
    <location>
        <begin position="120"/>
        <end position="129"/>
    </location>
</feature>
<name>A0A9P5LC10_9HYPO</name>
<feature type="region of interest" description="Disordered" evidence="1">
    <location>
        <begin position="119"/>
        <end position="154"/>
    </location>
</feature>
<dbReference type="EMBL" id="JAANBB010000368">
    <property type="protein sequence ID" value="KAF7543410.1"/>
    <property type="molecule type" value="Genomic_DNA"/>
</dbReference>
<evidence type="ECO:0000313" key="3">
    <source>
        <dbReference type="Proteomes" id="UP000722485"/>
    </source>
</evidence>
<gene>
    <name evidence="2" type="ORF">G7Z17_g10756</name>
</gene>
<feature type="compositionally biased region" description="Basic and acidic residues" evidence="1">
    <location>
        <begin position="133"/>
        <end position="154"/>
    </location>
</feature>
<evidence type="ECO:0000256" key="1">
    <source>
        <dbReference type="SAM" id="MobiDB-lite"/>
    </source>
</evidence>
<comment type="caution">
    <text evidence="2">The sequence shown here is derived from an EMBL/GenBank/DDBJ whole genome shotgun (WGS) entry which is preliminary data.</text>
</comment>
<protein>
    <submittedName>
        <fullName evidence="2">Uncharacterized protein</fullName>
    </submittedName>
</protein>
<feature type="compositionally biased region" description="Polar residues" evidence="1">
    <location>
        <begin position="220"/>
        <end position="231"/>
    </location>
</feature>
<dbReference type="AlphaFoldDB" id="A0A9P5LC10"/>
<sequence length="231" mass="25417">MVDHGGTGETDAKPTRLSYVVEEVDEARPWQSDDGAEESPRWPSQRHRGSEARWKRERLRPSQLEFRISMPGPMEPGPSVELVVKPRAHGRDVDGLCHWFGGVEPISICKHLQAPPLCSAATNRPNQQRKSARHDAREGKRTEAPNEASEDGRDAFTGLASVATNGTDRSPRTTEPPPACLLSLAYPLTATLFPTGHAQHTAVSYHDSLSRAVDTEPPEIQQQHRTPTTGV</sequence>
<feature type="region of interest" description="Disordered" evidence="1">
    <location>
        <begin position="1"/>
        <end position="73"/>
    </location>
</feature>
<organism evidence="2 3">
    <name type="scientific">Cylindrodendrum hubeiense</name>
    <dbReference type="NCBI Taxonomy" id="595255"/>
    <lineage>
        <taxon>Eukaryota</taxon>
        <taxon>Fungi</taxon>
        <taxon>Dikarya</taxon>
        <taxon>Ascomycota</taxon>
        <taxon>Pezizomycotina</taxon>
        <taxon>Sordariomycetes</taxon>
        <taxon>Hypocreomycetidae</taxon>
        <taxon>Hypocreales</taxon>
        <taxon>Nectriaceae</taxon>
        <taxon>Cylindrodendrum</taxon>
    </lineage>
</organism>
<keyword evidence="3" id="KW-1185">Reference proteome</keyword>
<evidence type="ECO:0000313" key="2">
    <source>
        <dbReference type="EMBL" id="KAF7543410.1"/>
    </source>
</evidence>